<dbReference type="AlphaFoldDB" id="A0A0K2GAI7"/>
<dbReference type="OrthoDB" id="976976at2"/>
<protein>
    <submittedName>
        <fullName evidence="1">Putative Anion-selective porin</fullName>
    </submittedName>
</protein>
<dbReference type="KEGG" id="nmv:NITMOv2_1528"/>
<dbReference type="InterPro" id="IPR023614">
    <property type="entry name" value="Porin_dom_sf"/>
</dbReference>
<dbReference type="PATRIC" id="fig|42253.5.peg.1503"/>
<dbReference type="EMBL" id="CP011801">
    <property type="protein sequence ID" value="ALA57953.1"/>
    <property type="molecule type" value="Genomic_DNA"/>
</dbReference>
<dbReference type="STRING" id="42253.NITMOv2_1528"/>
<dbReference type="Gene3D" id="2.40.160.10">
    <property type="entry name" value="Porin"/>
    <property type="match status" value="1"/>
</dbReference>
<dbReference type="RefSeq" id="WP_145976207.1">
    <property type="nucleotide sequence ID" value="NZ_CP011801.1"/>
</dbReference>
<name>A0A0K2GAI7_NITMO</name>
<proteinExistence type="predicted"/>
<dbReference type="Pfam" id="PF07396">
    <property type="entry name" value="Porin_O_P"/>
    <property type="match status" value="1"/>
</dbReference>
<dbReference type="SUPFAM" id="SSF56935">
    <property type="entry name" value="Porins"/>
    <property type="match status" value="1"/>
</dbReference>
<reference evidence="1 2" key="1">
    <citation type="journal article" date="2015" name="Proc. Natl. Acad. Sci. U.S.A.">
        <title>Expanded metabolic versatility of ubiquitous nitrite-oxidizing bacteria from the genus Nitrospira.</title>
        <authorList>
            <person name="Koch H."/>
            <person name="Lucker S."/>
            <person name="Albertsen M."/>
            <person name="Kitzinger K."/>
            <person name="Herbold C."/>
            <person name="Spieck E."/>
            <person name="Nielsen P.H."/>
            <person name="Wagner M."/>
            <person name="Daims H."/>
        </authorList>
    </citation>
    <scope>NUCLEOTIDE SEQUENCE [LARGE SCALE GENOMIC DNA]</scope>
    <source>
        <strain evidence="1 2">NSP M-1</strain>
    </source>
</reference>
<keyword evidence="2" id="KW-1185">Reference proteome</keyword>
<evidence type="ECO:0000313" key="2">
    <source>
        <dbReference type="Proteomes" id="UP000069205"/>
    </source>
</evidence>
<gene>
    <name evidence="1" type="ORF">NITMOv2_1528</name>
</gene>
<organism evidence="1 2">
    <name type="scientific">Nitrospira moscoviensis</name>
    <dbReference type="NCBI Taxonomy" id="42253"/>
    <lineage>
        <taxon>Bacteria</taxon>
        <taxon>Pseudomonadati</taxon>
        <taxon>Nitrospirota</taxon>
        <taxon>Nitrospiria</taxon>
        <taxon>Nitrospirales</taxon>
        <taxon>Nitrospiraceae</taxon>
        <taxon>Nitrospira</taxon>
    </lineage>
</organism>
<dbReference type="Proteomes" id="UP000069205">
    <property type="component" value="Chromosome"/>
</dbReference>
<sequence length="581" mass="64722">MGIHRYRMTALFRWLAAVLFALSLLEGPAPSRAEAAETGRLVEKDGRYVFVESMDPAMRLLLERALKQGTITQEEYNAVIQESEQRAYLLQPSFKVWYDRGFNLSMNDNAFLLKIRGFIQSRFTQRFRNDAWRNPGDAKNYPELLGVFGDYRATRSENAASTFNLRRLRLLFMGHLFNPDLKYLVQLAGETAENAQNPASVQVLDAAVMSTHVPALNLMAGQHKVFFNRAQINNAMTMQFTERALVMDAFTASGLNRRDIGLTIMNDEELYPINYYVGIFNGLGPGFNRIGLFNSEQPTEGCPGGQTGGTPPGCPANQRNLNANFRSDISQLMYVVRLVWNVMGRPGYGEGDMLYSETPQLAIGGGYAYNPAINTATNNGFVGIDLANLNVRRQLATFGNGRQLGWGLLDYSTYAFDLVYKYRGFSLQAEWYWKNINRHQKGAPFLGPTTGTDVLPGTGGVAPGLLGNATGWYVQSGYFIIPRKLQFAARYAWWDPDTNAAGDLVKQVDAAVTYYFSGTYDHQLAIQYTNLFMGTGGYALGRSAPLPSSPVALTTSGNVPLDAVQRNLIENLIRVQYSIFF</sequence>
<dbReference type="InterPro" id="IPR010870">
    <property type="entry name" value="Porin_O/P"/>
</dbReference>
<evidence type="ECO:0000313" key="1">
    <source>
        <dbReference type="EMBL" id="ALA57953.1"/>
    </source>
</evidence>
<accession>A0A0K2GAI7</accession>